<keyword evidence="1" id="KW-0732">Signal</keyword>
<dbReference type="STRING" id="1009370.ALO_18517"/>
<feature type="signal peptide" evidence="1">
    <location>
        <begin position="1"/>
        <end position="17"/>
    </location>
</feature>
<gene>
    <name evidence="2" type="ORF">ALO_18517</name>
</gene>
<dbReference type="AlphaFoldDB" id="F7NNL2"/>
<dbReference type="Proteomes" id="UP000003240">
    <property type="component" value="Unassembled WGS sequence"/>
</dbReference>
<sequence>MVNKILKYMLYSLIVTAMTAGCSTQTNNLSNGKQNPFLDEPIVAQQGGQLASHTGTNTVSTVILKHDNNIIYTEYVRVGDKIAGLTVKSIDRDKGYISVEFSGEIELTGECFWEASSAAGAGYAFKIDDSDLNKTPQLDGYKSKRIISIKDTDYAQQNLPKQPCRVRLVLANLLVQNLTVVTHIADLAKVIEIIPENS</sequence>
<evidence type="ECO:0008006" key="4">
    <source>
        <dbReference type="Google" id="ProtNLM"/>
    </source>
</evidence>
<organism evidence="2 3">
    <name type="scientific">Acetonema longum DSM 6540</name>
    <dbReference type="NCBI Taxonomy" id="1009370"/>
    <lineage>
        <taxon>Bacteria</taxon>
        <taxon>Bacillati</taxon>
        <taxon>Bacillota</taxon>
        <taxon>Negativicutes</taxon>
        <taxon>Acetonemataceae</taxon>
        <taxon>Acetonema</taxon>
    </lineage>
</organism>
<evidence type="ECO:0000313" key="3">
    <source>
        <dbReference type="Proteomes" id="UP000003240"/>
    </source>
</evidence>
<accession>F7NNL2</accession>
<dbReference type="EMBL" id="AFGF01000226">
    <property type="protein sequence ID" value="EGO62368.1"/>
    <property type="molecule type" value="Genomic_DNA"/>
</dbReference>
<evidence type="ECO:0000256" key="1">
    <source>
        <dbReference type="SAM" id="SignalP"/>
    </source>
</evidence>
<protein>
    <recommendedName>
        <fullName evidence="4">Lipoprotein</fullName>
    </recommendedName>
</protein>
<evidence type="ECO:0000313" key="2">
    <source>
        <dbReference type="EMBL" id="EGO62368.1"/>
    </source>
</evidence>
<feature type="chain" id="PRO_5038652802" description="Lipoprotein" evidence="1">
    <location>
        <begin position="18"/>
        <end position="198"/>
    </location>
</feature>
<name>F7NNL2_9FIRM</name>
<keyword evidence="3" id="KW-1185">Reference proteome</keyword>
<comment type="caution">
    <text evidence="2">The sequence shown here is derived from an EMBL/GenBank/DDBJ whole genome shotgun (WGS) entry which is preliminary data.</text>
</comment>
<dbReference type="RefSeq" id="WP_004098779.1">
    <property type="nucleotide sequence ID" value="NZ_AFGF01000226.1"/>
</dbReference>
<proteinExistence type="predicted"/>
<reference evidence="2 3" key="1">
    <citation type="journal article" date="2011" name="EMBO J.">
        <title>Structural diversity of bacterial flagellar motors.</title>
        <authorList>
            <person name="Chen S."/>
            <person name="Beeby M."/>
            <person name="Murphy G.E."/>
            <person name="Leadbetter J.R."/>
            <person name="Hendrixson D.R."/>
            <person name="Briegel A."/>
            <person name="Li Z."/>
            <person name="Shi J."/>
            <person name="Tocheva E.I."/>
            <person name="Muller A."/>
            <person name="Dobro M.J."/>
            <person name="Jensen G.J."/>
        </authorList>
    </citation>
    <scope>NUCLEOTIDE SEQUENCE [LARGE SCALE GENOMIC DNA]</scope>
    <source>
        <strain evidence="2 3">DSM 6540</strain>
    </source>
</reference>
<dbReference type="PROSITE" id="PS51257">
    <property type="entry name" value="PROKAR_LIPOPROTEIN"/>
    <property type="match status" value="1"/>
</dbReference>